<evidence type="ECO:0000256" key="1">
    <source>
        <dbReference type="ARBA" id="ARBA00022448"/>
    </source>
</evidence>
<dbReference type="GO" id="GO:0016020">
    <property type="term" value="C:membrane"/>
    <property type="evidence" value="ECO:0007669"/>
    <property type="project" value="InterPro"/>
</dbReference>
<feature type="transmembrane region" description="Helical" evidence="2">
    <location>
        <begin position="37"/>
        <end position="56"/>
    </location>
</feature>
<keyword evidence="2" id="KW-0812">Transmembrane</keyword>
<dbReference type="GeneID" id="64671879"/>
<dbReference type="GO" id="GO:0042626">
    <property type="term" value="F:ATPase-coupled transmembrane transporter activity"/>
    <property type="evidence" value="ECO:0007669"/>
    <property type="project" value="InterPro"/>
</dbReference>
<evidence type="ECO:0000256" key="2">
    <source>
        <dbReference type="SAM" id="Phobius"/>
    </source>
</evidence>
<feature type="transmembrane region" description="Helical" evidence="2">
    <location>
        <begin position="150"/>
        <end position="169"/>
    </location>
</feature>
<evidence type="ECO:0000313" key="4">
    <source>
        <dbReference type="EMBL" id="KAG1894027.1"/>
    </source>
</evidence>
<dbReference type="RefSeq" id="XP_041219603.1">
    <property type="nucleotide sequence ID" value="XM_041377581.1"/>
</dbReference>
<organism evidence="4 5">
    <name type="scientific">Suillus fuscotomentosus</name>
    <dbReference type="NCBI Taxonomy" id="1912939"/>
    <lineage>
        <taxon>Eukaryota</taxon>
        <taxon>Fungi</taxon>
        <taxon>Dikarya</taxon>
        <taxon>Basidiomycota</taxon>
        <taxon>Agaricomycotina</taxon>
        <taxon>Agaricomycetes</taxon>
        <taxon>Agaricomycetidae</taxon>
        <taxon>Boletales</taxon>
        <taxon>Suillineae</taxon>
        <taxon>Suillaceae</taxon>
        <taxon>Suillus</taxon>
    </lineage>
</organism>
<dbReference type="AlphaFoldDB" id="A0AAD4HEY4"/>
<name>A0AAD4HEY4_9AGAM</name>
<feature type="transmembrane region" description="Helical" evidence="2">
    <location>
        <begin position="12"/>
        <end position="30"/>
    </location>
</feature>
<dbReference type="GO" id="GO:0005524">
    <property type="term" value="F:ATP binding"/>
    <property type="evidence" value="ECO:0007669"/>
    <property type="project" value="InterPro"/>
</dbReference>
<accession>A0AAD4HEY4</accession>
<dbReference type="EMBL" id="JABBWK010000086">
    <property type="protein sequence ID" value="KAG1894027.1"/>
    <property type="molecule type" value="Genomic_DNA"/>
</dbReference>
<dbReference type="Proteomes" id="UP001195769">
    <property type="component" value="Unassembled WGS sequence"/>
</dbReference>
<keyword evidence="5" id="KW-1185">Reference proteome</keyword>
<gene>
    <name evidence="4" type="ORF">F5891DRAFT_985375</name>
</gene>
<keyword evidence="2" id="KW-0472">Membrane</keyword>
<feature type="domain" description="CDR ABC transporter" evidence="3">
    <location>
        <begin position="130"/>
        <end position="171"/>
    </location>
</feature>
<dbReference type="Pfam" id="PF06422">
    <property type="entry name" value="PDR_CDR"/>
    <property type="match status" value="1"/>
</dbReference>
<comment type="caution">
    <text evidence="4">The sequence shown here is derived from an EMBL/GenBank/DDBJ whole genome shotgun (WGS) entry which is preliminary data.</text>
</comment>
<sequence length="262" mass="29880">MSQLVAELPWNITSSAIFFLCWYWTIGYPTGRAGYSFLALSIAFLFYYTTLGHAVLRAELVEMDVQGLLGQVLLAVGSQTIICSSTELVSVNLPMGMTCSEYMDPFLKFAGGYLTNPGAVEGCQYCPYKTTDEYMYLRFNIKYSDHWRNLGIVFGFAVFNIIAIFWLTYSMRIRSVSVFTSLKQRLARGKFTKYTEVIWIDLRDTPSDPIALIENSMHYRINFVAILWQAPLLIHLHTMLTVSSSGHVTEWLMQALLMSRIV</sequence>
<dbReference type="InterPro" id="IPR010929">
    <property type="entry name" value="PDR_CDR_ABC"/>
</dbReference>
<keyword evidence="1" id="KW-0813">Transport</keyword>
<evidence type="ECO:0000313" key="5">
    <source>
        <dbReference type="Proteomes" id="UP001195769"/>
    </source>
</evidence>
<evidence type="ECO:0000259" key="3">
    <source>
        <dbReference type="Pfam" id="PF06422"/>
    </source>
</evidence>
<proteinExistence type="predicted"/>
<protein>
    <recommendedName>
        <fullName evidence="3">CDR ABC transporter domain-containing protein</fullName>
    </recommendedName>
</protein>
<reference evidence="4" key="1">
    <citation type="journal article" date="2020" name="New Phytol.">
        <title>Comparative genomics reveals dynamic genome evolution in host specialist ectomycorrhizal fungi.</title>
        <authorList>
            <person name="Lofgren L.A."/>
            <person name="Nguyen N.H."/>
            <person name="Vilgalys R."/>
            <person name="Ruytinx J."/>
            <person name="Liao H.L."/>
            <person name="Branco S."/>
            <person name="Kuo A."/>
            <person name="LaButti K."/>
            <person name="Lipzen A."/>
            <person name="Andreopoulos W."/>
            <person name="Pangilinan J."/>
            <person name="Riley R."/>
            <person name="Hundley H."/>
            <person name="Na H."/>
            <person name="Barry K."/>
            <person name="Grigoriev I.V."/>
            <person name="Stajich J.E."/>
            <person name="Kennedy P.G."/>
        </authorList>
    </citation>
    <scope>NUCLEOTIDE SEQUENCE</scope>
    <source>
        <strain evidence="4">FC203</strain>
    </source>
</reference>
<keyword evidence="2" id="KW-1133">Transmembrane helix</keyword>